<evidence type="ECO:0000313" key="2">
    <source>
        <dbReference type="Proteomes" id="UP000198211"/>
    </source>
</evidence>
<organism evidence="1 2">
    <name type="scientific">Phytophthora megakarya</name>
    <dbReference type="NCBI Taxonomy" id="4795"/>
    <lineage>
        <taxon>Eukaryota</taxon>
        <taxon>Sar</taxon>
        <taxon>Stramenopiles</taxon>
        <taxon>Oomycota</taxon>
        <taxon>Peronosporomycetes</taxon>
        <taxon>Peronosporales</taxon>
        <taxon>Peronosporaceae</taxon>
        <taxon>Phytophthora</taxon>
    </lineage>
</organism>
<gene>
    <name evidence="1" type="ORF">PHMEG_00024502</name>
</gene>
<proteinExistence type="predicted"/>
<dbReference type="AlphaFoldDB" id="A0A225VF31"/>
<comment type="caution">
    <text evidence="1">The sequence shown here is derived from an EMBL/GenBank/DDBJ whole genome shotgun (WGS) entry which is preliminary data.</text>
</comment>
<reference evidence="2" key="1">
    <citation type="submission" date="2017-03" db="EMBL/GenBank/DDBJ databases">
        <title>Phytopthora megakarya and P. palmivora, two closely related causual agents of cacao black pod achieved similar genome size and gene model numbers by different mechanisms.</title>
        <authorList>
            <person name="Ali S."/>
            <person name="Shao J."/>
            <person name="Larry D.J."/>
            <person name="Kronmiller B."/>
            <person name="Shen D."/>
            <person name="Strem M.D."/>
            <person name="Melnick R.L."/>
            <person name="Guiltinan M.J."/>
            <person name="Tyler B.M."/>
            <person name="Meinhardt L.W."/>
            <person name="Bailey B.A."/>
        </authorList>
    </citation>
    <scope>NUCLEOTIDE SEQUENCE [LARGE SCALE GENOMIC DNA]</scope>
    <source>
        <strain evidence="2">zdho120</strain>
    </source>
</reference>
<accession>A0A225VF31</accession>
<protein>
    <submittedName>
        <fullName evidence="1">Uncharacterized protein</fullName>
    </submittedName>
</protein>
<dbReference type="EMBL" id="NBNE01005360">
    <property type="protein sequence ID" value="OWZ03714.1"/>
    <property type="molecule type" value="Genomic_DNA"/>
</dbReference>
<keyword evidence="2" id="KW-1185">Reference proteome</keyword>
<sequence>MIYEPSSDDIKVENTSSETFVQNLDGKTRHIHAIDSDILTKTKKKRVHFEDEVPEGTVNAEATEAVN</sequence>
<name>A0A225VF31_9STRA</name>
<evidence type="ECO:0000313" key="1">
    <source>
        <dbReference type="EMBL" id="OWZ03714.1"/>
    </source>
</evidence>
<dbReference type="Proteomes" id="UP000198211">
    <property type="component" value="Unassembled WGS sequence"/>
</dbReference>